<accession>D5U2D0</accession>
<proteinExistence type="predicted"/>
<dbReference type="PANTHER" id="PTHR31302">
    <property type="entry name" value="TRANSMEMBRANE PROTEIN WITH METALLOPHOSPHOESTERASE DOMAIN-RELATED"/>
    <property type="match status" value="1"/>
</dbReference>
<dbReference type="STRING" id="633148.Tagg_1010"/>
<dbReference type="InterPro" id="IPR004843">
    <property type="entry name" value="Calcineurin-like_PHP"/>
</dbReference>
<reference evidence="3" key="2">
    <citation type="journal article" date="2010" name="Stand. Genomic Sci.">
        <title>Complete genome sequence of Thermosphaera aggregans type strain (M11TLT).</title>
        <authorList>
            <person name="Spring S."/>
            <person name="Rachel R."/>
            <person name="Lapidus A."/>
            <person name="Davenport K."/>
            <person name="Tice H."/>
            <person name="Copeland A."/>
            <person name="Cheng J.-F."/>
            <person name="Lucas S."/>
            <person name="Chen F."/>
            <person name="Nolan M."/>
            <person name="Bruce D."/>
            <person name="Goodwin L."/>
            <person name="Pitluck S."/>
            <person name="Ivanova N."/>
            <person name="Mavromatis K."/>
            <person name="Ovchinnikova G."/>
            <person name="Pati A."/>
            <person name="Chen A."/>
            <person name="Palaniappan K."/>
            <person name="Land M."/>
            <person name="Hauser L."/>
            <person name="Chang Y.-J."/>
            <person name="Jeffries C.C."/>
            <person name="Brettin T."/>
            <person name="Detter J.C."/>
            <person name="Tapia R."/>
            <person name="Han C."/>
            <person name="Heimerl T."/>
            <person name="Weikl F."/>
            <person name="Brambilla E."/>
            <person name="Goker M."/>
            <person name="Bristow J."/>
            <person name="Eisen J.A."/>
            <person name="Markowitz V."/>
            <person name="Hugenholtz P."/>
            <person name="Kyrpides N.C."/>
            <person name="Klenk H.-P."/>
        </authorList>
    </citation>
    <scope>NUCLEOTIDE SEQUENCE [LARGE SCALE GENOMIC DNA]</scope>
    <source>
        <strain evidence="3">DSM 11486 / M11TL</strain>
    </source>
</reference>
<dbReference type="Pfam" id="PF00149">
    <property type="entry name" value="Metallophos"/>
    <property type="match status" value="1"/>
</dbReference>
<evidence type="ECO:0000259" key="1">
    <source>
        <dbReference type="Pfam" id="PF00149"/>
    </source>
</evidence>
<feature type="domain" description="Calcineurin-like phosphoesterase" evidence="1">
    <location>
        <begin position="2"/>
        <end position="200"/>
    </location>
</feature>
<dbReference type="OrthoDB" id="15074at2157"/>
<reference key="3">
    <citation type="submission" date="2010-02" db="EMBL/GenBank/DDBJ databases">
        <title>Complete genome sequence of Thermosphaera aggregans type strain (M11TL).</title>
        <authorList>
            <consortium name="US DOE Joint Genome Institute (JGI-PGF)"/>
            <person name="Spring S."/>
            <person name="Lapidus A."/>
            <person name="Munk C."/>
            <person name="Schroeder M."/>
            <person name="Glavina Del Rio T."/>
            <person name="Tice H."/>
            <person name="Copeland A."/>
            <person name="Cheng J.-F."/>
            <person name="Lucas S."/>
            <person name="Chen F."/>
            <person name="Nolan M."/>
            <person name="Bruce D."/>
            <person name="Goodwin L."/>
            <person name="Pitluck S."/>
            <person name="Ivanova N."/>
            <person name="Mavromatis K."/>
            <person name="Ovchinnikova G."/>
            <person name="Pati A."/>
            <person name="Chen A."/>
            <person name="Palaniappan K."/>
            <person name="Land M."/>
            <person name="Hauser L."/>
            <person name="Chang Y.-J."/>
            <person name="Jeffries C.C."/>
            <person name="Brettin T."/>
            <person name="Detter J.C."/>
            <person name="Tapia R."/>
            <person name="Han C."/>
            <person name="Chain P."/>
            <person name="Heimerl T."/>
            <person name="Weik F."/>
            <person name="Goker M."/>
            <person name="Rachel R."/>
            <person name="Bristow J."/>
            <person name="Eisen J.A."/>
            <person name="Markowitz V."/>
            <person name="Hugenholtz P."/>
            <person name="Kyrpides N.C."/>
            <person name="Klenk H.-P."/>
        </authorList>
    </citation>
    <scope>NUCLEOTIDE SEQUENCE</scope>
    <source>
        <strain>DSM 11486</strain>
    </source>
</reference>
<protein>
    <submittedName>
        <fullName evidence="2">Metallophosphoesterase</fullName>
    </submittedName>
</protein>
<dbReference type="Gene3D" id="3.60.21.10">
    <property type="match status" value="1"/>
</dbReference>
<dbReference type="PANTHER" id="PTHR31302:SF0">
    <property type="entry name" value="TRANSMEMBRANE PROTEIN WITH METALLOPHOSPHOESTERASE DOMAIN"/>
    <property type="match status" value="1"/>
</dbReference>
<sequence>MIIAAVGDIHSPRFLPLFLKALSEVSVKPDLFILLGDIVEKNNIEALTPVYKAVKERFEGVPLLGVFGNEEFRGFEKEYLVKYPGITWLNDELRVVGLDGLEVCVVGTRGALDKPTPWQERNIPGIRDYYMSLPERINGLLKECRRVKAHLTILASHYGVTYSNLRGEKPSVYPYLASEKMSEVIKPELVDLVLHAHAHNAVLEYTMVNNVPVYNASLPGRGRILVIDVKHRRSVLHWLSKPR</sequence>
<dbReference type="SUPFAM" id="SSF56300">
    <property type="entry name" value="Metallo-dependent phosphatases"/>
    <property type="match status" value="1"/>
</dbReference>
<evidence type="ECO:0000313" key="3">
    <source>
        <dbReference type="Proteomes" id="UP000002376"/>
    </source>
</evidence>
<dbReference type="GO" id="GO:0016787">
    <property type="term" value="F:hydrolase activity"/>
    <property type="evidence" value="ECO:0007669"/>
    <property type="project" value="InterPro"/>
</dbReference>
<name>D5U2D0_THEAM</name>
<dbReference type="CDD" id="cd00838">
    <property type="entry name" value="MPP_superfamily"/>
    <property type="match status" value="1"/>
</dbReference>
<evidence type="ECO:0000313" key="2">
    <source>
        <dbReference type="EMBL" id="ADG91280.1"/>
    </source>
</evidence>
<reference evidence="2 3" key="1">
    <citation type="journal article" date="2010" name="Stand. Genomic Sci.">
        <title>Complete genome sequence of Thermosphaera aggregans type strain (M11TL).</title>
        <authorList>
            <person name="Spring S."/>
            <person name="Rachel R."/>
            <person name="Lapidus A."/>
            <person name="Davenport K."/>
            <person name="Tice H."/>
            <person name="Copeland A."/>
            <person name="Cheng J.F."/>
            <person name="Lucas S."/>
            <person name="Chen F."/>
            <person name="Nolan M."/>
            <person name="Bruce D."/>
            <person name="Goodwin L."/>
            <person name="Pitluck S."/>
            <person name="Ivanova N."/>
            <person name="Mavromatis K."/>
            <person name="Ovchinnikova G."/>
            <person name="Pati A."/>
            <person name="Chen A."/>
            <person name="Palaniappan K."/>
            <person name="Land M."/>
            <person name="Hauser L."/>
            <person name="Chang Y.J."/>
            <person name="Jeffries C.C."/>
            <person name="Brettin T."/>
            <person name="Detter J.C."/>
            <person name="Tapia R."/>
            <person name="Han C."/>
            <person name="Heimerl T."/>
            <person name="Weikl F."/>
            <person name="Brambilla E."/>
            <person name="Goker M."/>
            <person name="Bristow J."/>
            <person name="Eisen J.A."/>
            <person name="Markowitz V."/>
            <person name="Hugenholtz P."/>
            <person name="Kyrpides N.C."/>
            <person name="Klenk H.P."/>
        </authorList>
    </citation>
    <scope>NUCLEOTIDE SEQUENCE [LARGE SCALE GENOMIC DNA]</scope>
    <source>
        <strain evidence="3">DSM 11486 / M11TL</strain>
    </source>
</reference>
<dbReference type="Proteomes" id="UP000002376">
    <property type="component" value="Chromosome"/>
</dbReference>
<dbReference type="AlphaFoldDB" id="D5U2D0"/>
<gene>
    <name evidence="2" type="ordered locus">Tagg_1010</name>
</gene>
<dbReference type="InterPro" id="IPR029052">
    <property type="entry name" value="Metallo-depent_PP-like"/>
</dbReference>
<organism evidence="2 3">
    <name type="scientific">Thermosphaera aggregans (strain DSM 11486 / M11TL)</name>
    <dbReference type="NCBI Taxonomy" id="633148"/>
    <lineage>
        <taxon>Archaea</taxon>
        <taxon>Thermoproteota</taxon>
        <taxon>Thermoprotei</taxon>
        <taxon>Desulfurococcales</taxon>
        <taxon>Desulfurococcaceae</taxon>
        <taxon>Thermosphaera</taxon>
    </lineage>
</organism>
<dbReference type="eggNOG" id="arCOG01147">
    <property type="taxonomic scope" value="Archaea"/>
</dbReference>
<dbReference type="HOGENOM" id="CLU_083277_0_0_2"/>
<dbReference type="InterPro" id="IPR051158">
    <property type="entry name" value="Metallophosphoesterase_sf"/>
</dbReference>
<keyword evidence="3" id="KW-1185">Reference proteome</keyword>
<dbReference type="EMBL" id="CP001939">
    <property type="protein sequence ID" value="ADG91280.1"/>
    <property type="molecule type" value="Genomic_DNA"/>
</dbReference>
<dbReference type="KEGG" id="tag:Tagg_1010"/>